<dbReference type="InterPro" id="IPR015300">
    <property type="entry name" value="DNA-bd_pseudobarrel_sf"/>
</dbReference>
<organism evidence="3 4">
    <name type="scientific">Falsiruegeria litorea R37</name>
    <dbReference type="NCBI Taxonomy" id="1200284"/>
    <lineage>
        <taxon>Bacteria</taxon>
        <taxon>Pseudomonadati</taxon>
        <taxon>Pseudomonadota</taxon>
        <taxon>Alphaproteobacteria</taxon>
        <taxon>Rhodobacterales</taxon>
        <taxon>Roseobacteraceae</taxon>
        <taxon>Falsiruegeria</taxon>
    </lineage>
</organism>
<feature type="region of interest" description="Disordered" evidence="1">
    <location>
        <begin position="1"/>
        <end position="22"/>
    </location>
</feature>
<reference evidence="3 4" key="1">
    <citation type="submission" date="2017-03" db="EMBL/GenBank/DDBJ databases">
        <authorList>
            <person name="Afonso C.L."/>
            <person name="Miller P.J."/>
            <person name="Scott M.A."/>
            <person name="Spackman E."/>
            <person name="Goraichik I."/>
            <person name="Dimitrov K.M."/>
            <person name="Suarez D.L."/>
            <person name="Swayne D.E."/>
        </authorList>
    </citation>
    <scope>NUCLEOTIDE SEQUENCE [LARGE SCALE GENOMIC DNA]</scope>
    <source>
        <strain evidence="3 4">CECT 7639</strain>
    </source>
</reference>
<dbReference type="RefSeq" id="WP_085795641.1">
    <property type="nucleotide sequence ID" value="NZ_FWFO01000001.1"/>
</dbReference>
<evidence type="ECO:0000259" key="2">
    <source>
        <dbReference type="Pfam" id="PF09217"/>
    </source>
</evidence>
<dbReference type="SUPFAM" id="SSF101936">
    <property type="entry name" value="DNA-binding pseudobarrel domain"/>
    <property type="match status" value="1"/>
</dbReference>
<dbReference type="Pfam" id="PF09217">
    <property type="entry name" value="EcoRII-N"/>
    <property type="match status" value="1"/>
</dbReference>
<dbReference type="AlphaFoldDB" id="A0A1Y5SII9"/>
<evidence type="ECO:0000313" key="3">
    <source>
        <dbReference type="EMBL" id="SLN41606.1"/>
    </source>
</evidence>
<evidence type="ECO:0000313" key="4">
    <source>
        <dbReference type="Proteomes" id="UP000193077"/>
    </source>
</evidence>
<dbReference type="Proteomes" id="UP000193077">
    <property type="component" value="Unassembled WGS sequence"/>
</dbReference>
<protein>
    <recommendedName>
        <fullName evidence="2">Restriction endonuclease type II EcoRII N-terminal domain-containing protein</fullName>
    </recommendedName>
</protein>
<dbReference type="EMBL" id="FWFO01000001">
    <property type="protein sequence ID" value="SLN41606.1"/>
    <property type="molecule type" value="Genomic_DNA"/>
</dbReference>
<name>A0A1Y5SII9_9RHOB</name>
<dbReference type="OrthoDB" id="9797574at2"/>
<dbReference type="InterPro" id="IPR023372">
    <property type="entry name" value="Rest_endonuc_II_EcoRII_N"/>
</dbReference>
<proteinExistence type="predicted"/>
<evidence type="ECO:0000256" key="1">
    <source>
        <dbReference type="SAM" id="MobiDB-lite"/>
    </source>
</evidence>
<dbReference type="Gene3D" id="2.40.330.10">
    <property type="entry name" value="DNA-binding pseudobarrel domain"/>
    <property type="match status" value="1"/>
</dbReference>
<accession>A0A1Y5SII9</accession>
<sequence length="144" mass="16601">MTKKTYRKTLSANDAGETKSHQAGMLIPKADVEFRSFLGDLDPTIKNPRRTIHCLDEHGEEIELQFIYYNNKLHDETGTRNEFRLTCLTGYLRQSGAKSGDELELSKDEGQEFFKLRLIANSHSDEDTGETSNRIVLRGWRRIH</sequence>
<keyword evidence="4" id="KW-1185">Reference proteome</keyword>
<gene>
    <name evidence="3" type="ORF">TRL7639_02130</name>
</gene>
<feature type="domain" description="Restriction endonuclease type II EcoRII N-terminal" evidence="2">
    <location>
        <begin position="5"/>
        <end position="89"/>
    </location>
</feature>